<reference evidence="2 3" key="1">
    <citation type="journal article" date="2020" name="BMC Genomics">
        <title>Intraspecific diversification of the crop wild relative Brassica cretica Lam. using demographic model selection.</title>
        <authorList>
            <person name="Kioukis A."/>
            <person name="Michalopoulou V.A."/>
            <person name="Briers L."/>
            <person name="Pirintsos S."/>
            <person name="Studholme D.J."/>
            <person name="Pavlidis P."/>
            <person name="Sarris P.F."/>
        </authorList>
    </citation>
    <scope>NUCLEOTIDE SEQUENCE [LARGE SCALE GENOMIC DNA]</scope>
    <source>
        <strain evidence="3">cv. PFS-1207/04</strain>
    </source>
</reference>
<protein>
    <submittedName>
        <fullName evidence="2">Uncharacterized protein</fullName>
    </submittedName>
</protein>
<accession>A0ABQ7D5U0</accession>
<comment type="caution">
    <text evidence="2">The sequence shown here is derived from an EMBL/GenBank/DDBJ whole genome shotgun (WGS) entry which is preliminary data.</text>
</comment>
<gene>
    <name evidence="2" type="ORF">DY000_02014793</name>
</gene>
<organism evidence="2 3">
    <name type="scientific">Brassica cretica</name>
    <name type="common">Mustard</name>
    <dbReference type="NCBI Taxonomy" id="69181"/>
    <lineage>
        <taxon>Eukaryota</taxon>
        <taxon>Viridiplantae</taxon>
        <taxon>Streptophyta</taxon>
        <taxon>Embryophyta</taxon>
        <taxon>Tracheophyta</taxon>
        <taxon>Spermatophyta</taxon>
        <taxon>Magnoliopsida</taxon>
        <taxon>eudicotyledons</taxon>
        <taxon>Gunneridae</taxon>
        <taxon>Pentapetalae</taxon>
        <taxon>rosids</taxon>
        <taxon>malvids</taxon>
        <taxon>Brassicales</taxon>
        <taxon>Brassicaceae</taxon>
        <taxon>Brassiceae</taxon>
        <taxon>Brassica</taxon>
    </lineage>
</organism>
<name>A0ABQ7D5U0_BRACR</name>
<sequence length="83" mass="9574">MLTSSQPFLTPTARGPTVLRPIRRRRRSPVCKDRPQQVAFVTKSWLRSMPRRFIVQSLERSSNIDYLTVSCCGKLQFVGSVMF</sequence>
<evidence type="ECO:0000313" key="3">
    <source>
        <dbReference type="Proteomes" id="UP000266723"/>
    </source>
</evidence>
<dbReference type="EMBL" id="QGKV02000759">
    <property type="protein sequence ID" value="KAF3566823.1"/>
    <property type="molecule type" value="Genomic_DNA"/>
</dbReference>
<keyword evidence="3" id="KW-1185">Reference proteome</keyword>
<evidence type="ECO:0000256" key="1">
    <source>
        <dbReference type="SAM" id="MobiDB-lite"/>
    </source>
</evidence>
<dbReference type="Proteomes" id="UP000266723">
    <property type="component" value="Unassembled WGS sequence"/>
</dbReference>
<proteinExistence type="predicted"/>
<evidence type="ECO:0000313" key="2">
    <source>
        <dbReference type="EMBL" id="KAF3566823.1"/>
    </source>
</evidence>
<feature type="region of interest" description="Disordered" evidence="1">
    <location>
        <begin position="1"/>
        <end position="28"/>
    </location>
</feature>